<sequence length="173" mass="20364">MELLVEFTEKGLFYFFYSFFMIVSTVQHDCFVELEKQRTYRSEHYNLAERFIMQFLNVWVGNHMLGHLISRAMKGQPRPFVKTSAVVSFIDTKYCEQAISIEKVPSPFRTCTGCTVFTCEHTVHVREEVKRVGETDSQRANAEHQSTSRYLGEFRSIPRSSRISERRLEKRES</sequence>
<name>A0A6A4RWP9_SCOMX</name>
<dbReference type="EMBL" id="VEVO01000021">
    <property type="protein sequence ID" value="KAF0024867.1"/>
    <property type="molecule type" value="Genomic_DNA"/>
</dbReference>
<proteinExistence type="predicted"/>
<dbReference type="AlphaFoldDB" id="A0A6A4RWP9"/>
<reference evidence="1 2" key="1">
    <citation type="submission" date="2019-06" db="EMBL/GenBank/DDBJ databases">
        <title>Draft genomes of female and male turbot (Scophthalmus maximus).</title>
        <authorList>
            <person name="Xu H."/>
            <person name="Xu X.-W."/>
            <person name="Shao C."/>
            <person name="Chen S."/>
        </authorList>
    </citation>
    <scope>NUCLEOTIDE SEQUENCE [LARGE SCALE GENOMIC DNA]</scope>
    <source>
        <strain evidence="1">Ysfricsl-2016a</strain>
        <tissue evidence="1">Blood</tissue>
    </source>
</reference>
<accession>A0A6A4RWP9</accession>
<organism evidence="1 2">
    <name type="scientific">Scophthalmus maximus</name>
    <name type="common">Turbot</name>
    <name type="synonym">Psetta maxima</name>
    <dbReference type="NCBI Taxonomy" id="52904"/>
    <lineage>
        <taxon>Eukaryota</taxon>
        <taxon>Metazoa</taxon>
        <taxon>Chordata</taxon>
        <taxon>Craniata</taxon>
        <taxon>Vertebrata</taxon>
        <taxon>Euteleostomi</taxon>
        <taxon>Actinopterygii</taxon>
        <taxon>Neopterygii</taxon>
        <taxon>Teleostei</taxon>
        <taxon>Neoteleostei</taxon>
        <taxon>Acanthomorphata</taxon>
        <taxon>Carangaria</taxon>
        <taxon>Pleuronectiformes</taxon>
        <taxon>Pleuronectoidei</taxon>
        <taxon>Scophthalmidae</taxon>
        <taxon>Scophthalmus</taxon>
    </lineage>
</organism>
<dbReference type="Proteomes" id="UP000438429">
    <property type="component" value="Unassembled WGS sequence"/>
</dbReference>
<comment type="caution">
    <text evidence="1">The sequence shown here is derived from an EMBL/GenBank/DDBJ whole genome shotgun (WGS) entry which is preliminary data.</text>
</comment>
<protein>
    <submittedName>
        <fullName evidence="1">Uncharacterized protein</fullName>
    </submittedName>
</protein>
<gene>
    <name evidence="1" type="ORF">F2P81_023669</name>
</gene>
<evidence type="ECO:0000313" key="1">
    <source>
        <dbReference type="EMBL" id="KAF0024867.1"/>
    </source>
</evidence>
<evidence type="ECO:0000313" key="2">
    <source>
        <dbReference type="Proteomes" id="UP000438429"/>
    </source>
</evidence>